<organism evidence="2 3">
    <name type="scientific">Prochlorococcus marinus (strain MIT 9313)</name>
    <dbReference type="NCBI Taxonomy" id="74547"/>
    <lineage>
        <taxon>Bacteria</taxon>
        <taxon>Bacillati</taxon>
        <taxon>Cyanobacteriota</taxon>
        <taxon>Cyanophyceae</taxon>
        <taxon>Synechococcales</taxon>
        <taxon>Prochlorococcaceae</taxon>
        <taxon>Prochlorococcus</taxon>
    </lineage>
</organism>
<evidence type="ECO:0000256" key="1">
    <source>
        <dbReference type="SAM" id="Phobius"/>
    </source>
</evidence>
<keyword evidence="1" id="KW-0812">Transmembrane</keyword>
<feature type="transmembrane region" description="Helical" evidence="1">
    <location>
        <begin position="6"/>
        <end position="27"/>
    </location>
</feature>
<name>B9ER59_PROMM</name>
<evidence type="ECO:0000313" key="3">
    <source>
        <dbReference type="Proteomes" id="UP000001423"/>
    </source>
</evidence>
<dbReference type="HOGENOM" id="CLU_213334_0_0_3"/>
<dbReference type="eggNOG" id="ENOG50322WN">
    <property type="taxonomic scope" value="Bacteria"/>
</dbReference>
<dbReference type="AlphaFoldDB" id="B9ER59"/>
<reference evidence="2 3" key="1">
    <citation type="journal article" date="2003" name="Nature">
        <title>Genome divergence in two Prochlorococcus ecotypes reflects oceanic niche differentiation.</title>
        <authorList>
            <person name="Rocap G."/>
            <person name="Larimer F.W."/>
            <person name="Lamerdin J.E."/>
            <person name="Malfatti S."/>
            <person name="Chain P."/>
            <person name="Ahlgren N.A."/>
            <person name="Arellano A."/>
            <person name="Coleman M."/>
            <person name="Hauser L."/>
            <person name="Hess W.R."/>
            <person name="Johnson Z.I."/>
            <person name="Land M.L."/>
            <person name="Lindell D."/>
            <person name="Post A.F."/>
            <person name="Regala W."/>
            <person name="Shah M."/>
            <person name="Shaw S.L."/>
            <person name="Steglich C."/>
            <person name="Sullivan M.B."/>
            <person name="Ting C.S."/>
            <person name="Tolonen A."/>
            <person name="Webb E.A."/>
            <person name="Zinser E.R."/>
            <person name="Chisholm S.W."/>
        </authorList>
    </citation>
    <scope>NUCLEOTIDE SEQUENCE [LARGE SCALE GENOMIC DNA]</scope>
    <source>
        <strain evidence="3">MIT 9313</strain>
    </source>
</reference>
<evidence type="ECO:0000313" key="2">
    <source>
        <dbReference type="EMBL" id="CAX31900.1"/>
    </source>
</evidence>
<gene>
    <name evidence="2" type="ordered locus">PMT_2382</name>
</gene>
<keyword evidence="3" id="KW-1185">Reference proteome</keyword>
<sequence>MPDRLVMLALAATLMIVFCLIFSLRLASQQGKEPALQWREAPEPTSGSLQI</sequence>
<protein>
    <submittedName>
        <fullName evidence="2">Uncharacterized protein</fullName>
    </submittedName>
</protein>
<keyword evidence="1" id="KW-0472">Membrane</keyword>
<proteinExistence type="predicted"/>
<dbReference type="EMBL" id="BX548175">
    <property type="protein sequence ID" value="CAX31900.1"/>
    <property type="molecule type" value="Genomic_DNA"/>
</dbReference>
<keyword evidence="1" id="KW-1133">Transmembrane helix</keyword>
<accession>B9ER59</accession>
<dbReference type="KEGG" id="pmt:PMT_2382"/>
<dbReference type="Proteomes" id="UP000001423">
    <property type="component" value="Chromosome"/>
</dbReference>